<proteinExistence type="predicted"/>
<dbReference type="EMBL" id="JYHV01000020">
    <property type="protein sequence ID" value="KJH81638.1"/>
    <property type="molecule type" value="Genomic_DNA"/>
</dbReference>
<dbReference type="Proteomes" id="UP000032487">
    <property type="component" value="Unassembled WGS sequence"/>
</dbReference>
<reference evidence="1 2" key="1">
    <citation type="submission" date="2015-02" db="EMBL/GenBank/DDBJ databases">
        <title>Draft genome sequence of Pseudomonas stutzeri NT0128 isolated from wheat (Triticum turgidum) rhizosphere.</title>
        <authorList>
            <person name="Tovi N."/>
            <person name="Frenk S."/>
            <person name="Hadar Y."/>
            <person name="Minz D."/>
        </authorList>
    </citation>
    <scope>NUCLEOTIDE SEQUENCE [LARGE SCALE GENOMIC DNA]</scope>
    <source>
        <strain evidence="1 2">NT0128</strain>
    </source>
</reference>
<sequence>MDSEDQNRQSLIYADGYSYTEIFQAPELPGMPGGSRLISVFHAFFTADRDNDILDADPTALMRMKMTSDL</sequence>
<dbReference type="RefSeq" id="WP_045162521.1">
    <property type="nucleotide sequence ID" value="NZ_JYHV01000020.1"/>
</dbReference>
<organism evidence="1 2">
    <name type="scientific">Stutzerimonas stutzeri</name>
    <name type="common">Pseudomonas stutzeri</name>
    <dbReference type="NCBI Taxonomy" id="316"/>
    <lineage>
        <taxon>Bacteria</taxon>
        <taxon>Pseudomonadati</taxon>
        <taxon>Pseudomonadota</taxon>
        <taxon>Gammaproteobacteria</taxon>
        <taxon>Pseudomonadales</taxon>
        <taxon>Pseudomonadaceae</taxon>
        <taxon>Stutzerimonas</taxon>
    </lineage>
</organism>
<evidence type="ECO:0000313" key="1">
    <source>
        <dbReference type="EMBL" id="KJH81638.1"/>
    </source>
</evidence>
<protein>
    <submittedName>
        <fullName evidence="1">Uncharacterized protein</fullName>
    </submittedName>
</protein>
<dbReference type="PATRIC" id="fig|316.101.peg.1852"/>
<dbReference type="OrthoDB" id="6941840at2"/>
<comment type="caution">
    <text evidence="1">The sequence shown here is derived from an EMBL/GenBank/DDBJ whole genome shotgun (WGS) entry which is preliminary data.</text>
</comment>
<accession>A0A0D9AKV9</accession>
<evidence type="ECO:0000313" key="2">
    <source>
        <dbReference type="Proteomes" id="UP000032487"/>
    </source>
</evidence>
<name>A0A0D9AKV9_STUST</name>
<dbReference type="AlphaFoldDB" id="A0A0D9AKV9"/>
<gene>
    <name evidence="1" type="ORF">UF78_12445</name>
</gene>